<sequence>MKHQLWHGNVVRELILVEDFTDGFDLIADPPPEVGKLRRYLSEFNRYIDNNADLIPNFAERHRYGEVVSTAFVESTVNQVIAKRFAKKQQMQWTPRGVHLLIQLRTRVLDGTLDNDFKRWREQR</sequence>
<evidence type="ECO:0008006" key="3">
    <source>
        <dbReference type="Google" id="ProtNLM"/>
    </source>
</evidence>
<dbReference type="RefSeq" id="WP_379016667.1">
    <property type="nucleotide sequence ID" value="NZ_JBHUGY010000003.1"/>
</dbReference>
<gene>
    <name evidence="1" type="ORF">ACFSQT_01240</name>
</gene>
<comment type="caution">
    <text evidence="1">The sequence shown here is derived from an EMBL/GenBank/DDBJ whole genome shotgun (WGS) entry which is preliminary data.</text>
</comment>
<proteinExistence type="predicted"/>
<evidence type="ECO:0000313" key="1">
    <source>
        <dbReference type="EMBL" id="MFD2051844.1"/>
    </source>
</evidence>
<organism evidence="1 2">
    <name type="scientific">Mesorhizobium calcicola</name>
    <dbReference type="NCBI Taxonomy" id="1300310"/>
    <lineage>
        <taxon>Bacteria</taxon>
        <taxon>Pseudomonadati</taxon>
        <taxon>Pseudomonadota</taxon>
        <taxon>Alphaproteobacteria</taxon>
        <taxon>Hyphomicrobiales</taxon>
        <taxon>Phyllobacteriaceae</taxon>
        <taxon>Mesorhizobium</taxon>
    </lineage>
</organism>
<dbReference type="EMBL" id="JBHUGY010000003">
    <property type="protein sequence ID" value="MFD2051844.1"/>
    <property type="molecule type" value="Genomic_DNA"/>
</dbReference>
<keyword evidence="2" id="KW-1185">Reference proteome</keyword>
<dbReference type="Proteomes" id="UP001597349">
    <property type="component" value="Unassembled WGS sequence"/>
</dbReference>
<accession>A0ABW4W5E8</accession>
<reference evidence="2" key="1">
    <citation type="journal article" date="2019" name="Int. J. Syst. Evol. Microbiol.">
        <title>The Global Catalogue of Microorganisms (GCM) 10K type strain sequencing project: providing services to taxonomists for standard genome sequencing and annotation.</title>
        <authorList>
            <consortium name="The Broad Institute Genomics Platform"/>
            <consortium name="The Broad Institute Genome Sequencing Center for Infectious Disease"/>
            <person name="Wu L."/>
            <person name="Ma J."/>
        </authorList>
    </citation>
    <scope>NUCLEOTIDE SEQUENCE [LARGE SCALE GENOMIC DNA]</scope>
    <source>
        <strain evidence="2">CGMCC 1.16226</strain>
    </source>
</reference>
<evidence type="ECO:0000313" key="2">
    <source>
        <dbReference type="Proteomes" id="UP001597349"/>
    </source>
</evidence>
<protein>
    <recommendedName>
        <fullName evidence="3">Sea14</fullName>
    </recommendedName>
</protein>
<name>A0ABW4W5E8_9HYPH</name>